<keyword evidence="2" id="KW-0560">Oxidoreductase</keyword>
<dbReference type="SUPFAM" id="SSF51735">
    <property type="entry name" value="NAD(P)-binding Rossmann-fold domains"/>
    <property type="match status" value="1"/>
</dbReference>
<proteinExistence type="inferred from homology"/>
<dbReference type="InterPro" id="IPR002347">
    <property type="entry name" value="SDR_fam"/>
</dbReference>
<evidence type="ECO:0000256" key="2">
    <source>
        <dbReference type="ARBA" id="ARBA00023002"/>
    </source>
</evidence>
<dbReference type="PRINTS" id="PR00081">
    <property type="entry name" value="GDHRDH"/>
</dbReference>
<organism evidence="3 4">
    <name type="scientific">Methylohalomonas lacus</name>
    <dbReference type="NCBI Taxonomy" id="398773"/>
    <lineage>
        <taxon>Bacteria</taxon>
        <taxon>Pseudomonadati</taxon>
        <taxon>Pseudomonadota</taxon>
        <taxon>Gammaproteobacteria</taxon>
        <taxon>Methylohalomonadales</taxon>
        <taxon>Methylohalomonadaceae</taxon>
        <taxon>Methylohalomonas</taxon>
    </lineage>
</organism>
<evidence type="ECO:0000313" key="4">
    <source>
        <dbReference type="Proteomes" id="UP001204445"/>
    </source>
</evidence>
<dbReference type="InterPro" id="IPR051122">
    <property type="entry name" value="SDR_DHRS6-like"/>
</dbReference>
<evidence type="ECO:0000313" key="3">
    <source>
        <dbReference type="EMBL" id="MCS3903096.1"/>
    </source>
</evidence>
<dbReference type="AlphaFoldDB" id="A0AAE3HIQ6"/>
<dbReference type="PANTHER" id="PTHR43477:SF1">
    <property type="entry name" value="DIHYDROANTICAPSIN 7-DEHYDROGENASE"/>
    <property type="match status" value="1"/>
</dbReference>
<reference evidence="3" key="1">
    <citation type="submission" date="2022-08" db="EMBL/GenBank/DDBJ databases">
        <title>Genomic Encyclopedia of Type Strains, Phase III (KMG-III): the genomes of soil and plant-associated and newly described type strains.</title>
        <authorList>
            <person name="Whitman W."/>
        </authorList>
    </citation>
    <scope>NUCLEOTIDE SEQUENCE</scope>
    <source>
        <strain evidence="3">HMT 1</strain>
    </source>
</reference>
<dbReference type="PANTHER" id="PTHR43477">
    <property type="entry name" value="DIHYDROANTICAPSIN 7-DEHYDROGENASE"/>
    <property type="match status" value="1"/>
</dbReference>
<keyword evidence="4" id="KW-1185">Reference proteome</keyword>
<dbReference type="GO" id="GO:0016491">
    <property type="term" value="F:oxidoreductase activity"/>
    <property type="evidence" value="ECO:0007669"/>
    <property type="project" value="UniProtKB-KW"/>
</dbReference>
<dbReference type="CDD" id="cd05233">
    <property type="entry name" value="SDR_c"/>
    <property type="match status" value="1"/>
</dbReference>
<dbReference type="Proteomes" id="UP001204445">
    <property type="component" value="Unassembled WGS sequence"/>
</dbReference>
<evidence type="ECO:0000256" key="1">
    <source>
        <dbReference type="ARBA" id="ARBA00006484"/>
    </source>
</evidence>
<dbReference type="Gene3D" id="3.40.50.720">
    <property type="entry name" value="NAD(P)-binding Rossmann-like Domain"/>
    <property type="match status" value="1"/>
</dbReference>
<protein>
    <submittedName>
        <fullName evidence="3">NAD(P)-dependent dehydrogenase (Short-subunit alcohol dehydrogenase family)</fullName>
    </submittedName>
</protein>
<dbReference type="InterPro" id="IPR036291">
    <property type="entry name" value="NAD(P)-bd_dom_sf"/>
</dbReference>
<comment type="caution">
    <text evidence="3">The sequence shown here is derived from an EMBL/GenBank/DDBJ whole genome shotgun (WGS) entry which is preliminary data.</text>
</comment>
<sequence>MSHNNSAVVIFGATGAVGSALARHLNQQGRAVHLWGRNEAKLNTLSKELDAPYSAFDVLDETAIKHAYTQIQGEQLAGLAFCIGSIVLKPLRKASGDDFISAYRLNVVAAAQAIQHGCRLLQQGQGSVVLFSSIAATHGFHNHAVIGSAKAGVIGLTVSLAAELAPQVRVNCIAPSLTHSDMASNLTGNSRIAGNLARQHPLQRLGQPDDHASLAAYLLSTHSSWVTGQVFSVDGGRSNLELPG</sequence>
<dbReference type="EMBL" id="JANUCT010000006">
    <property type="protein sequence ID" value="MCS3903096.1"/>
    <property type="molecule type" value="Genomic_DNA"/>
</dbReference>
<gene>
    <name evidence="3" type="ORF">J2T55_001113</name>
</gene>
<name>A0AAE3HIQ6_9GAMM</name>
<dbReference type="Pfam" id="PF13561">
    <property type="entry name" value="adh_short_C2"/>
    <property type="match status" value="1"/>
</dbReference>
<accession>A0AAE3HIQ6</accession>
<comment type="similarity">
    <text evidence="1">Belongs to the short-chain dehydrogenases/reductases (SDR) family.</text>
</comment>